<dbReference type="InterPro" id="IPR050833">
    <property type="entry name" value="Poly_Biosynth_Transport"/>
</dbReference>
<accession>A0A5M8A3W0</accession>
<keyword evidence="4 6" id="KW-1133">Transmembrane helix</keyword>
<comment type="subcellular location">
    <subcellularLocation>
        <location evidence="1">Cell membrane</location>
        <topology evidence="1">Multi-pass membrane protein</topology>
    </subcellularLocation>
</comment>
<dbReference type="GO" id="GO:0005886">
    <property type="term" value="C:plasma membrane"/>
    <property type="evidence" value="ECO:0007669"/>
    <property type="project" value="UniProtKB-SubCell"/>
</dbReference>
<feature type="transmembrane region" description="Helical" evidence="6">
    <location>
        <begin position="85"/>
        <end position="108"/>
    </location>
</feature>
<name>A0A5M8A3W0_9BURK</name>
<feature type="transmembrane region" description="Helical" evidence="6">
    <location>
        <begin position="40"/>
        <end position="64"/>
    </location>
</feature>
<dbReference type="PANTHER" id="PTHR30250">
    <property type="entry name" value="PST FAMILY PREDICTED COLANIC ACID TRANSPORTER"/>
    <property type="match status" value="1"/>
</dbReference>
<dbReference type="AlphaFoldDB" id="A0A5M8A3W0"/>
<feature type="transmembrane region" description="Helical" evidence="6">
    <location>
        <begin position="12"/>
        <end position="34"/>
    </location>
</feature>
<evidence type="ECO:0000313" key="7">
    <source>
        <dbReference type="EMBL" id="KAA6117339.1"/>
    </source>
</evidence>
<dbReference type="EMBL" id="VWRN01000068">
    <property type="protein sequence ID" value="KAA6117339.1"/>
    <property type="molecule type" value="Genomic_DNA"/>
</dbReference>
<protein>
    <submittedName>
        <fullName evidence="7">Lipopolysaccharide biosynthesis protein</fullName>
    </submittedName>
</protein>
<reference evidence="7 8" key="1">
    <citation type="submission" date="2019-09" db="EMBL/GenBank/DDBJ databases">
        <title>Isolation of a novel species in the genus Cupriavidus from patients with sepsis using whole genome sequencing.</title>
        <authorList>
            <person name="Kweon O.J."/>
            <person name="Lee M.-K."/>
        </authorList>
    </citation>
    <scope>NUCLEOTIDE SEQUENCE [LARGE SCALE GENOMIC DNA]</scope>
    <source>
        <strain evidence="7 8">MKL-01</strain>
    </source>
</reference>
<evidence type="ECO:0000256" key="1">
    <source>
        <dbReference type="ARBA" id="ARBA00004651"/>
    </source>
</evidence>
<evidence type="ECO:0000256" key="6">
    <source>
        <dbReference type="SAM" id="Phobius"/>
    </source>
</evidence>
<evidence type="ECO:0000256" key="2">
    <source>
        <dbReference type="ARBA" id="ARBA00022475"/>
    </source>
</evidence>
<keyword evidence="2" id="KW-1003">Cell membrane</keyword>
<keyword evidence="5 6" id="KW-0472">Membrane</keyword>
<proteinExistence type="predicted"/>
<keyword evidence="8" id="KW-1185">Reference proteome</keyword>
<organism evidence="7 8">
    <name type="scientific">Cupriavidus cauae</name>
    <dbReference type="NCBI Taxonomy" id="2608999"/>
    <lineage>
        <taxon>Bacteria</taxon>
        <taxon>Pseudomonadati</taxon>
        <taxon>Pseudomonadota</taxon>
        <taxon>Betaproteobacteria</taxon>
        <taxon>Burkholderiales</taxon>
        <taxon>Burkholderiaceae</taxon>
        <taxon>Cupriavidus</taxon>
    </lineage>
</organism>
<feature type="transmembrane region" description="Helical" evidence="6">
    <location>
        <begin position="181"/>
        <end position="201"/>
    </location>
</feature>
<feature type="transmembrane region" description="Helical" evidence="6">
    <location>
        <begin position="398"/>
        <end position="419"/>
    </location>
</feature>
<evidence type="ECO:0000313" key="8">
    <source>
        <dbReference type="Proteomes" id="UP000324324"/>
    </source>
</evidence>
<evidence type="ECO:0000256" key="5">
    <source>
        <dbReference type="ARBA" id="ARBA00023136"/>
    </source>
</evidence>
<feature type="transmembrane region" description="Helical" evidence="6">
    <location>
        <begin position="344"/>
        <end position="363"/>
    </location>
</feature>
<gene>
    <name evidence="7" type="ORF">F1599_23570</name>
</gene>
<evidence type="ECO:0000256" key="4">
    <source>
        <dbReference type="ARBA" id="ARBA00022989"/>
    </source>
</evidence>
<dbReference type="PANTHER" id="PTHR30250:SF11">
    <property type="entry name" value="O-ANTIGEN TRANSPORTER-RELATED"/>
    <property type="match status" value="1"/>
</dbReference>
<feature type="transmembrane region" description="Helical" evidence="6">
    <location>
        <begin position="302"/>
        <end position="324"/>
    </location>
</feature>
<dbReference type="Proteomes" id="UP000324324">
    <property type="component" value="Unassembled WGS sequence"/>
</dbReference>
<dbReference type="RefSeq" id="WP_149318561.1">
    <property type="nucleotide sequence ID" value="NZ_CP080294.1"/>
</dbReference>
<sequence length="434" mass="45923">MERILRGIGANALGQVVTIVTQLLSVPLFLAAWGPERYGTWLMVIAVPVYLGLADLGFTGVAVNRINMSIAAGNQRAAVVCYQSTLVLLLSIGAVLGGMAMLAGAAFGDAIEGWTGLAGGAAVLAMLMIAIYVVGYMFALLSHGVFYSVGRYAEAIMWLNLFRLLEFVALAAGVLLFDGGFLLLLTLLAIVRVLLVVVTYVRMVRLAAWARAGVSAFSRAELREMLLPALALNAFPIGNALNMQGMVLCAGFVFGPAFVAYFSAMRTLSRIPYQLGQLISQSLSPEIGRLYGQRNARALRALFRHALSASVGLAGACGVFLYIAGEWICQLWTHGKIAPIHPDYSWLLAAAVVNSLWHTASVMVTSTNNHARLSLVYLAANAAGLLIAVAGGKLLGQAAVSFGVLATELLILLALLPLIHGFARHGLAGVLAKP</sequence>
<feature type="transmembrane region" description="Helical" evidence="6">
    <location>
        <begin position="375"/>
        <end position="392"/>
    </location>
</feature>
<feature type="transmembrane region" description="Helical" evidence="6">
    <location>
        <begin position="114"/>
        <end position="140"/>
    </location>
</feature>
<evidence type="ECO:0000256" key="3">
    <source>
        <dbReference type="ARBA" id="ARBA00022692"/>
    </source>
</evidence>
<comment type="caution">
    <text evidence="7">The sequence shown here is derived from an EMBL/GenBank/DDBJ whole genome shotgun (WGS) entry which is preliminary data.</text>
</comment>
<keyword evidence="3 6" id="KW-0812">Transmembrane</keyword>
<feature type="transmembrane region" description="Helical" evidence="6">
    <location>
        <begin position="245"/>
        <end position="264"/>
    </location>
</feature>